<evidence type="ECO:0000313" key="4">
    <source>
        <dbReference type="EMBL" id="TWU51321.1"/>
    </source>
</evidence>
<dbReference type="InterPro" id="IPR001611">
    <property type="entry name" value="Leu-rich_rpt"/>
</dbReference>
<dbReference type="Proteomes" id="UP000317977">
    <property type="component" value="Unassembled WGS sequence"/>
</dbReference>
<dbReference type="SUPFAM" id="SSF52058">
    <property type="entry name" value="L domain-like"/>
    <property type="match status" value="1"/>
</dbReference>
<dbReference type="InterPro" id="IPR025875">
    <property type="entry name" value="Leu-rich_rpt_4"/>
</dbReference>
<keyword evidence="5" id="KW-1185">Reference proteome</keyword>
<gene>
    <name evidence="4" type="primary">inlA_2</name>
    <name evidence="4" type="ORF">Poly59_29130</name>
</gene>
<dbReference type="SMART" id="SM00365">
    <property type="entry name" value="LRR_SD22"/>
    <property type="match status" value="7"/>
</dbReference>
<dbReference type="PROSITE" id="PS51450">
    <property type="entry name" value="LRR"/>
    <property type="match status" value="3"/>
</dbReference>
<comment type="caution">
    <text evidence="4">The sequence shown here is derived from an EMBL/GenBank/DDBJ whole genome shotgun (WGS) entry which is preliminary data.</text>
</comment>
<sequence length="300" mass="33256" precursor="true">MRISLNSLAAFLLLTSLAMFVCESPPAKADDPAKADPAKKEKSAAPVSIFKDKNLEAAVRAEVYAKRNSSDPIVASDVANISRVVGKGKEIADLSGLEHCKALMLIDFENNQIKDLTPIAELKRLQSVTLAGNKIRDIKPLQGLVAMQLLDLSKNQIDDLAPIKEMSNLRTLYVANNQLKSIESLSSLTKVWSLDLSQNQISNLSPIRKFGWLTTLDITGNEVESLESLTELHELDILMMSRNKVKDLSPLVKMCRKDAEGDRRFAPYLDVYLGENPIDEKAKTQQVNKLQSFGVDVYDQ</sequence>
<proteinExistence type="predicted"/>
<dbReference type="EMBL" id="SJPX01000003">
    <property type="protein sequence ID" value="TWU51321.1"/>
    <property type="molecule type" value="Genomic_DNA"/>
</dbReference>
<protein>
    <submittedName>
        <fullName evidence="4">Internalin-A</fullName>
    </submittedName>
</protein>
<keyword evidence="1" id="KW-0433">Leucine-rich repeat</keyword>
<accession>A0A5C6EVS3</accession>
<feature type="signal peptide" evidence="3">
    <location>
        <begin position="1"/>
        <end position="29"/>
    </location>
</feature>
<evidence type="ECO:0000256" key="2">
    <source>
        <dbReference type="ARBA" id="ARBA00022737"/>
    </source>
</evidence>
<evidence type="ECO:0000256" key="1">
    <source>
        <dbReference type="ARBA" id="ARBA00022614"/>
    </source>
</evidence>
<dbReference type="Gene3D" id="3.80.10.10">
    <property type="entry name" value="Ribonuclease Inhibitor"/>
    <property type="match status" value="1"/>
</dbReference>
<evidence type="ECO:0000313" key="5">
    <source>
        <dbReference type="Proteomes" id="UP000317977"/>
    </source>
</evidence>
<dbReference type="InterPro" id="IPR050836">
    <property type="entry name" value="SDS22/Internalin_LRR"/>
</dbReference>
<feature type="chain" id="PRO_5023035338" evidence="3">
    <location>
        <begin position="30"/>
        <end position="300"/>
    </location>
</feature>
<keyword evidence="3" id="KW-0732">Signal</keyword>
<dbReference type="Pfam" id="PF12799">
    <property type="entry name" value="LRR_4"/>
    <property type="match status" value="2"/>
</dbReference>
<name>A0A5C6EVS3_9BACT</name>
<dbReference type="RefSeq" id="WP_246151641.1">
    <property type="nucleotide sequence ID" value="NZ_SJPX01000003.1"/>
</dbReference>
<organism evidence="4 5">
    <name type="scientific">Rubripirellula reticaptiva</name>
    <dbReference type="NCBI Taxonomy" id="2528013"/>
    <lineage>
        <taxon>Bacteria</taxon>
        <taxon>Pseudomonadati</taxon>
        <taxon>Planctomycetota</taxon>
        <taxon>Planctomycetia</taxon>
        <taxon>Pirellulales</taxon>
        <taxon>Pirellulaceae</taxon>
        <taxon>Rubripirellula</taxon>
    </lineage>
</organism>
<evidence type="ECO:0000256" key="3">
    <source>
        <dbReference type="SAM" id="SignalP"/>
    </source>
</evidence>
<dbReference type="PANTHER" id="PTHR46652:SF3">
    <property type="entry name" value="LEUCINE-RICH REPEAT-CONTAINING PROTEIN 9"/>
    <property type="match status" value="1"/>
</dbReference>
<dbReference type="InterPro" id="IPR032675">
    <property type="entry name" value="LRR_dom_sf"/>
</dbReference>
<reference evidence="4 5" key="1">
    <citation type="submission" date="2019-02" db="EMBL/GenBank/DDBJ databases">
        <title>Deep-cultivation of Planctomycetes and their phenomic and genomic characterization uncovers novel biology.</title>
        <authorList>
            <person name="Wiegand S."/>
            <person name="Jogler M."/>
            <person name="Boedeker C."/>
            <person name="Pinto D."/>
            <person name="Vollmers J."/>
            <person name="Rivas-Marin E."/>
            <person name="Kohn T."/>
            <person name="Peeters S.H."/>
            <person name="Heuer A."/>
            <person name="Rast P."/>
            <person name="Oberbeckmann S."/>
            <person name="Bunk B."/>
            <person name="Jeske O."/>
            <person name="Meyerdierks A."/>
            <person name="Storesund J.E."/>
            <person name="Kallscheuer N."/>
            <person name="Luecker S."/>
            <person name="Lage O.M."/>
            <person name="Pohl T."/>
            <person name="Merkel B.J."/>
            <person name="Hornburger P."/>
            <person name="Mueller R.-W."/>
            <person name="Bruemmer F."/>
            <person name="Labrenz M."/>
            <person name="Spormann A.M."/>
            <person name="Op Den Camp H."/>
            <person name="Overmann J."/>
            <person name="Amann R."/>
            <person name="Jetten M.S.M."/>
            <person name="Mascher T."/>
            <person name="Medema M.H."/>
            <person name="Devos D.P."/>
            <person name="Kaster A.-K."/>
            <person name="Ovreas L."/>
            <person name="Rohde M."/>
            <person name="Galperin M.Y."/>
            <person name="Jogler C."/>
        </authorList>
    </citation>
    <scope>NUCLEOTIDE SEQUENCE [LARGE SCALE GENOMIC DNA]</scope>
    <source>
        <strain evidence="4 5">Poly59</strain>
    </source>
</reference>
<keyword evidence="2" id="KW-0677">Repeat</keyword>
<dbReference type="PANTHER" id="PTHR46652">
    <property type="entry name" value="LEUCINE-RICH REPEAT AND IQ DOMAIN-CONTAINING PROTEIN 1-RELATED"/>
    <property type="match status" value="1"/>
</dbReference>
<dbReference type="AlphaFoldDB" id="A0A5C6EVS3"/>